<gene>
    <name evidence="1" type="ORF">CS063_16275</name>
</gene>
<keyword evidence="1" id="KW-0238">DNA-binding</keyword>
<sequence>MCVQNLKVLLVDDEENVKNLLKLCIDWDNLNLEIVGDASSGIEALTLIEECHPDIVLTDIEMPYMNGLALSKQILETYTDIQVVIITAHDQFSYAKEAINIGVHNFILKPIDPVIITDTLNKLALEIRNRRKKLTELEVSYTYVQNNIFSLRNKCLNELIQGDLTNLELLKDLQARNSIYPELSEHLQLALIAVLFPISKYSASQKSAILKNCMHYIEEQYTPLYKLYVFLDNQQQIAILCNSATVYLPELTEHIVAYLEANLNTVVHCGISTTTAHLEALKQCYEDAQTSLKLCHILGESIVYNHPFMQTGITYDFSKEDTLHQLVLLIQSGSAEQAIKNMQNLLHSHLAQNLSDVTYIKYKIINTLEEIVKTLTQNGIPPSSLSFIETSYKKIIDMERYKDMENYTLHLINELCALTYGINGHKLNDIVLQIIHYLELHYSDETITLTNIAQLFHINSSYLSRTFKKVTNKSFSEYLVEIRIKKAMELLQYSNYKAYQLAQEVGIPDPNYFTKCFKKVATISFQDYKTSSRC</sequence>
<evidence type="ECO:0000313" key="2">
    <source>
        <dbReference type="Proteomes" id="UP000224460"/>
    </source>
</evidence>
<organism evidence="1 2">
    <name type="scientific">Sporanaerobium hydrogeniformans</name>
    <dbReference type="NCBI Taxonomy" id="3072179"/>
    <lineage>
        <taxon>Bacteria</taxon>
        <taxon>Bacillati</taxon>
        <taxon>Bacillota</taxon>
        <taxon>Clostridia</taxon>
        <taxon>Lachnospirales</taxon>
        <taxon>Lachnospiraceae</taxon>
        <taxon>Sporanaerobium</taxon>
    </lineage>
</organism>
<proteinExistence type="predicted"/>
<dbReference type="EMBL" id="PEDL01000032">
    <property type="protein sequence ID" value="PHV69346.1"/>
    <property type="molecule type" value="Genomic_DNA"/>
</dbReference>
<dbReference type="Proteomes" id="UP000224460">
    <property type="component" value="Unassembled WGS sequence"/>
</dbReference>
<accession>A0AC61D6M0</accession>
<name>A0AC61D6M0_9FIRM</name>
<reference evidence="1" key="1">
    <citation type="submission" date="2017-10" db="EMBL/GenBank/DDBJ databases">
        <title>Genome sequence of cellulolytic Lachnospiraceae bacterium XHS1971 isolated from hotspring sediment.</title>
        <authorList>
            <person name="Vasudevan G."/>
            <person name="Joshi A.J."/>
            <person name="Hivarkar S."/>
            <person name="Lanjekar V.B."/>
            <person name="Dhakephalkar P.K."/>
            <person name="Dagar S."/>
        </authorList>
    </citation>
    <scope>NUCLEOTIDE SEQUENCE</scope>
    <source>
        <strain evidence="1">XHS1971</strain>
    </source>
</reference>
<protein>
    <submittedName>
        <fullName evidence="1">DNA-binding response regulator</fullName>
    </submittedName>
</protein>
<comment type="caution">
    <text evidence="1">The sequence shown here is derived from an EMBL/GenBank/DDBJ whole genome shotgun (WGS) entry which is preliminary data.</text>
</comment>
<keyword evidence="2" id="KW-1185">Reference proteome</keyword>
<evidence type="ECO:0000313" key="1">
    <source>
        <dbReference type="EMBL" id="PHV69346.1"/>
    </source>
</evidence>